<dbReference type="SUPFAM" id="SSF48264">
    <property type="entry name" value="Cytochrome P450"/>
    <property type="match status" value="1"/>
</dbReference>
<evidence type="ECO:0000256" key="3">
    <source>
        <dbReference type="ARBA" id="ARBA00022617"/>
    </source>
</evidence>
<comment type="similarity">
    <text evidence="2 8">Belongs to the cytochrome P450 family.</text>
</comment>
<gene>
    <name evidence="9" type="ORF">GCM10020366_24730</name>
</gene>
<sequence length="405" mass="44469">MSTTAEALPQLPFDRPNVLEIAPLYEVLRKQAPITRVRTPAGDPAWLITSFEEARAVFGDGRFGRSHPAPEQASMISDAGVLNGPNGDYDTEQARHNRMRKLLTPAFSAKRMRLLTDHVQDLVRGCLDSLQAAHDANPGAPVDLHEHLSFPLPVLVICELLGVPFEDREYFAGLSDRMSRLGTGDAAQAARVELAEYMARLAEAKRHSPGEDVVTDLVRAQEADPDFDDGELSRLASGLLFAGHETTVTRIDLGVLLLLTDLDRRDEFAADPAGRVQQTVEEILRVADPSGLGLLRYAHEDVEVGGQLIARGDAVLIPTGAANRDESVYGEPEHFDPERKPNVHLTFGHGMHFCIGASLARTELKVVFTELFQRFPKLRLAVDVDDLDVRSDRVTGGVKALPITW</sequence>
<dbReference type="PRINTS" id="PR00385">
    <property type="entry name" value="P450"/>
</dbReference>
<evidence type="ECO:0000313" key="10">
    <source>
        <dbReference type="Proteomes" id="UP001500483"/>
    </source>
</evidence>
<evidence type="ECO:0000313" key="9">
    <source>
        <dbReference type="EMBL" id="GAA3357293.1"/>
    </source>
</evidence>
<dbReference type="CDD" id="cd11031">
    <property type="entry name" value="Cyp158A-like"/>
    <property type="match status" value="1"/>
</dbReference>
<dbReference type="EMBL" id="BAAAYK010000038">
    <property type="protein sequence ID" value="GAA3357293.1"/>
    <property type="molecule type" value="Genomic_DNA"/>
</dbReference>
<evidence type="ECO:0000256" key="7">
    <source>
        <dbReference type="ARBA" id="ARBA00023033"/>
    </source>
</evidence>
<evidence type="ECO:0000256" key="4">
    <source>
        <dbReference type="ARBA" id="ARBA00022723"/>
    </source>
</evidence>
<dbReference type="PROSITE" id="PS00086">
    <property type="entry name" value="CYTOCHROME_P450"/>
    <property type="match status" value="1"/>
</dbReference>
<reference evidence="10" key="1">
    <citation type="journal article" date="2019" name="Int. J. Syst. Evol. Microbiol.">
        <title>The Global Catalogue of Microorganisms (GCM) 10K type strain sequencing project: providing services to taxonomists for standard genome sequencing and annotation.</title>
        <authorList>
            <consortium name="The Broad Institute Genomics Platform"/>
            <consortium name="The Broad Institute Genome Sequencing Center for Infectious Disease"/>
            <person name="Wu L."/>
            <person name="Ma J."/>
        </authorList>
    </citation>
    <scope>NUCLEOTIDE SEQUENCE [LARGE SCALE GENOMIC DNA]</scope>
    <source>
        <strain evidence="10">JCM 9687</strain>
    </source>
</reference>
<evidence type="ECO:0000256" key="8">
    <source>
        <dbReference type="RuleBase" id="RU000461"/>
    </source>
</evidence>
<name>A0ABP6RNE2_9PSEU</name>
<organism evidence="9 10">
    <name type="scientific">Saccharopolyspora gregorii</name>
    <dbReference type="NCBI Taxonomy" id="33914"/>
    <lineage>
        <taxon>Bacteria</taxon>
        <taxon>Bacillati</taxon>
        <taxon>Actinomycetota</taxon>
        <taxon>Actinomycetes</taxon>
        <taxon>Pseudonocardiales</taxon>
        <taxon>Pseudonocardiaceae</taxon>
        <taxon>Saccharopolyspora</taxon>
    </lineage>
</organism>
<dbReference type="Proteomes" id="UP001500483">
    <property type="component" value="Unassembled WGS sequence"/>
</dbReference>
<dbReference type="InterPro" id="IPR017972">
    <property type="entry name" value="Cyt_P450_CS"/>
</dbReference>
<accession>A0ABP6RNE2</accession>
<dbReference type="RefSeq" id="WP_344926345.1">
    <property type="nucleotide sequence ID" value="NZ_BAAAYK010000038.1"/>
</dbReference>
<keyword evidence="3 8" id="KW-0349">Heme</keyword>
<dbReference type="PRINTS" id="PR00359">
    <property type="entry name" value="BP450"/>
</dbReference>
<dbReference type="InterPro" id="IPR036396">
    <property type="entry name" value="Cyt_P450_sf"/>
</dbReference>
<dbReference type="PANTHER" id="PTHR46696:SF5">
    <property type="entry name" value="CYTOCHROME P450 BJ-1"/>
    <property type="match status" value="1"/>
</dbReference>
<keyword evidence="10" id="KW-1185">Reference proteome</keyword>
<keyword evidence="7 8" id="KW-0503">Monooxygenase</keyword>
<keyword evidence="6 8" id="KW-0408">Iron</keyword>
<evidence type="ECO:0000256" key="5">
    <source>
        <dbReference type="ARBA" id="ARBA00023002"/>
    </source>
</evidence>
<evidence type="ECO:0000256" key="2">
    <source>
        <dbReference type="ARBA" id="ARBA00010617"/>
    </source>
</evidence>
<keyword evidence="4 8" id="KW-0479">Metal-binding</keyword>
<comment type="cofactor">
    <cofactor evidence="1">
        <name>heme</name>
        <dbReference type="ChEBI" id="CHEBI:30413"/>
    </cofactor>
</comment>
<dbReference type="InterPro" id="IPR002397">
    <property type="entry name" value="Cyt_P450_B"/>
</dbReference>
<proteinExistence type="inferred from homology"/>
<comment type="caution">
    <text evidence="9">The sequence shown here is derived from an EMBL/GenBank/DDBJ whole genome shotgun (WGS) entry which is preliminary data.</text>
</comment>
<evidence type="ECO:0000256" key="6">
    <source>
        <dbReference type="ARBA" id="ARBA00023004"/>
    </source>
</evidence>
<dbReference type="Pfam" id="PF00067">
    <property type="entry name" value="p450"/>
    <property type="match status" value="1"/>
</dbReference>
<keyword evidence="5 8" id="KW-0560">Oxidoreductase</keyword>
<protein>
    <submittedName>
        <fullName evidence="9">Cytochrome P450</fullName>
    </submittedName>
</protein>
<dbReference type="Gene3D" id="1.10.630.10">
    <property type="entry name" value="Cytochrome P450"/>
    <property type="match status" value="1"/>
</dbReference>
<dbReference type="PANTHER" id="PTHR46696">
    <property type="entry name" value="P450, PUTATIVE (EUROFUNG)-RELATED"/>
    <property type="match status" value="1"/>
</dbReference>
<evidence type="ECO:0000256" key="1">
    <source>
        <dbReference type="ARBA" id="ARBA00001971"/>
    </source>
</evidence>
<dbReference type="InterPro" id="IPR001128">
    <property type="entry name" value="Cyt_P450"/>
</dbReference>